<dbReference type="EMBL" id="BGZI01000007">
    <property type="protein sequence ID" value="GBO87862.1"/>
    <property type="molecule type" value="Genomic_DNA"/>
</dbReference>
<feature type="transmembrane region" description="Helical" evidence="1">
    <location>
        <begin position="31"/>
        <end position="50"/>
    </location>
</feature>
<evidence type="ECO:0000313" key="2">
    <source>
        <dbReference type="EMBL" id="GBO87862.1"/>
    </source>
</evidence>
<keyword evidence="1" id="KW-1133">Transmembrane helix</keyword>
<keyword evidence="1" id="KW-0812">Transmembrane</keyword>
<name>A0A5M3PY39_9GAMM</name>
<gene>
    <name evidence="2" type="ORF">MSSD14B_15300</name>
</gene>
<dbReference type="AlphaFoldDB" id="A0A5M3PY39"/>
<feature type="transmembrane region" description="Helical" evidence="1">
    <location>
        <begin position="7"/>
        <end position="25"/>
    </location>
</feature>
<proteinExistence type="predicted"/>
<accession>A0A5M3PY39</accession>
<protein>
    <submittedName>
        <fullName evidence="2">Uncharacterized protein</fullName>
    </submittedName>
</protein>
<dbReference type="Proteomes" id="UP000387223">
    <property type="component" value="Unassembled WGS sequence"/>
</dbReference>
<organism evidence="2 3">
    <name type="scientific">Marinobacter salsuginis</name>
    <dbReference type="NCBI Taxonomy" id="418719"/>
    <lineage>
        <taxon>Bacteria</taxon>
        <taxon>Pseudomonadati</taxon>
        <taxon>Pseudomonadota</taxon>
        <taxon>Gammaproteobacteria</taxon>
        <taxon>Pseudomonadales</taxon>
        <taxon>Marinobacteraceae</taxon>
        <taxon>Marinobacter</taxon>
    </lineage>
</organism>
<reference evidence="2 3" key="1">
    <citation type="journal article" date="2019" name="J. Gen. Appl. Microbiol.">
        <title>Aerobic degradation of cis-dichloroethene by the marine bacterium Marinobacter salsuginis strain 5N-3.</title>
        <authorList>
            <person name="Inoue Y."/>
            <person name="Fukunaga Y."/>
            <person name="Katsumata H."/>
            <person name="Ohji S."/>
            <person name="Hosoyama A."/>
            <person name="Mori K."/>
            <person name="Ando K."/>
        </authorList>
    </citation>
    <scope>NUCLEOTIDE SEQUENCE [LARGE SCALE GENOMIC DNA]</scope>
    <source>
        <strain evidence="2 3">NBRC 109114</strain>
    </source>
</reference>
<comment type="caution">
    <text evidence="2">The sequence shown here is derived from an EMBL/GenBank/DDBJ whole genome shotgun (WGS) entry which is preliminary data.</text>
</comment>
<evidence type="ECO:0000256" key="1">
    <source>
        <dbReference type="SAM" id="Phobius"/>
    </source>
</evidence>
<keyword evidence="1" id="KW-0472">Membrane</keyword>
<evidence type="ECO:0000313" key="3">
    <source>
        <dbReference type="Proteomes" id="UP000387223"/>
    </source>
</evidence>
<sequence>MAGMLMFCASIGLIVLMSMIMAVFVPMVLMAMMLVSVIMMLFVFMVVPVLRSRLPGFPGYQVHSTLGATARFVLNNFRVHGADILNSGMQNR</sequence>